<dbReference type="EMBL" id="GISG01129672">
    <property type="protein sequence ID" value="MBA4642732.1"/>
    <property type="molecule type" value="Transcribed_RNA"/>
</dbReference>
<reference evidence="2" key="2">
    <citation type="submission" date="2020-07" db="EMBL/GenBank/DDBJ databases">
        <authorList>
            <person name="Vera ALvarez R."/>
            <person name="Arias-Moreno D.M."/>
            <person name="Jimenez-Jacinto V."/>
            <person name="Jimenez-Bremont J.F."/>
            <person name="Swaminathan K."/>
            <person name="Moose S.P."/>
            <person name="Guerrero-Gonzalez M.L."/>
            <person name="Marino-Ramirez L."/>
            <person name="Landsman D."/>
            <person name="Rodriguez-Kessler M."/>
            <person name="Delgado-Sanchez P."/>
        </authorList>
    </citation>
    <scope>NUCLEOTIDE SEQUENCE</scope>
    <source>
        <tissue evidence="2">Cladode</tissue>
    </source>
</reference>
<feature type="chain" id="PRO_5028139516" description="Secreted protein" evidence="1">
    <location>
        <begin position="22"/>
        <end position="132"/>
    </location>
</feature>
<feature type="signal peptide" evidence="1">
    <location>
        <begin position="1"/>
        <end position="21"/>
    </location>
</feature>
<evidence type="ECO:0008006" key="3">
    <source>
        <dbReference type="Google" id="ProtNLM"/>
    </source>
</evidence>
<evidence type="ECO:0000313" key="2">
    <source>
        <dbReference type="EMBL" id="MBA4642732.1"/>
    </source>
</evidence>
<proteinExistence type="predicted"/>
<name>A0A7C8ZGE9_OPUST</name>
<sequence>MFFFFPAPLVLLFVSSSSVVTFTSTCIAHSSAGFKVVLELEFWASPSSVSSPRCMDLSLIEGVEAGLKLLELFSSGGGVLCVPTSLVLVPICFSSCGGNLGFKSCCLMTAAVIEAAETAGLLLFMVVFGGGG</sequence>
<evidence type="ECO:0000256" key="1">
    <source>
        <dbReference type="SAM" id="SignalP"/>
    </source>
</evidence>
<dbReference type="AlphaFoldDB" id="A0A7C8ZGE9"/>
<protein>
    <recommendedName>
        <fullName evidence="3">Secreted protein</fullName>
    </recommendedName>
</protein>
<keyword evidence="1" id="KW-0732">Signal</keyword>
<accession>A0A7C8ZGE9</accession>
<organism evidence="2">
    <name type="scientific">Opuntia streptacantha</name>
    <name type="common">Prickly pear cactus</name>
    <name type="synonym">Opuntia cardona</name>
    <dbReference type="NCBI Taxonomy" id="393608"/>
    <lineage>
        <taxon>Eukaryota</taxon>
        <taxon>Viridiplantae</taxon>
        <taxon>Streptophyta</taxon>
        <taxon>Embryophyta</taxon>
        <taxon>Tracheophyta</taxon>
        <taxon>Spermatophyta</taxon>
        <taxon>Magnoliopsida</taxon>
        <taxon>eudicotyledons</taxon>
        <taxon>Gunneridae</taxon>
        <taxon>Pentapetalae</taxon>
        <taxon>Caryophyllales</taxon>
        <taxon>Cactineae</taxon>
        <taxon>Cactaceae</taxon>
        <taxon>Opuntioideae</taxon>
        <taxon>Opuntia</taxon>
    </lineage>
</organism>
<reference evidence="2" key="1">
    <citation type="journal article" date="2013" name="J. Plant Res.">
        <title>Effect of fungi and light on seed germination of three Opuntia species from semiarid lands of central Mexico.</title>
        <authorList>
            <person name="Delgado-Sanchez P."/>
            <person name="Jimenez-Bremont J.F."/>
            <person name="Guerrero-Gonzalez Mde L."/>
            <person name="Flores J."/>
        </authorList>
    </citation>
    <scope>NUCLEOTIDE SEQUENCE</scope>
    <source>
        <tissue evidence="2">Cladode</tissue>
    </source>
</reference>